<dbReference type="Pfam" id="PF13649">
    <property type="entry name" value="Methyltransf_25"/>
    <property type="match status" value="1"/>
</dbReference>
<feature type="domain" description="Ribosomal RNA adenine methylase transferase N-terminal" evidence="5">
    <location>
        <begin position="196"/>
        <end position="348"/>
    </location>
</feature>
<dbReference type="PANTHER" id="PTHR13610:SF11">
    <property type="entry name" value="METHYLTRANSFERASE DOMAIN-CONTAINING PROTEIN"/>
    <property type="match status" value="1"/>
</dbReference>
<dbReference type="SUPFAM" id="SSF53335">
    <property type="entry name" value="S-adenosyl-L-methionine-dependent methyltransferases"/>
    <property type="match status" value="1"/>
</dbReference>
<evidence type="ECO:0000259" key="5">
    <source>
        <dbReference type="SMART" id="SM00650"/>
    </source>
</evidence>
<dbReference type="EMBL" id="CAUYUJ010017866">
    <property type="protein sequence ID" value="CAK0878612.1"/>
    <property type="molecule type" value="Genomic_DNA"/>
</dbReference>
<comment type="similarity">
    <text evidence="1">Belongs to the ANT/ATPSC lysine N-methyltransferase family.</text>
</comment>
<evidence type="ECO:0000256" key="1">
    <source>
        <dbReference type="ARBA" id="ARBA00010633"/>
    </source>
</evidence>
<dbReference type="InterPro" id="IPR029063">
    <property type="entry name" value="SAM-dependent_MTases_sf"/>
</dbReference>
<dbReference type="Gene3D" id="3.40.50.150">
    <property type="entry name" value="Vaccinia Virus protein VP39"/>
    <property type="match status" value="1"/>
</dbReference>
<dbReference type="InterPro" id="IPR020598">
    <property type="entry name" value="rRNA_Ade_methylase_Trfase_N"/>
</dbReference>
<feature type="non-terminal residue" evidence="6">
    <location>
        <position position="359"/>
    </location>
</feature>
<evidence type="ECO:0000256" key="3">
    <source>
        <dbReference type="ARBA" id="ARBA00022679"/>
    </source>
</evidence>
<protein>
    <recommendedName>
        <fullName evidence="5">Ribosomal RNA adenine methylase transferase N-terminal domain-containing protein</fullName>
    </recommendedName>
</protein>
<keyword evidence="4" id="KW-0949">S-adenosyl-L-methionine</keyword>
<dbReference type="PROSITE" id="PS50096">
    <property type="entry name" value="IQ"/>
    <property type="match status" value="1"/>
</dbReference>
<dbReference type="InterPro" id="IPR041698">
    <property type="entry name" value="Methyltransf_25"/>
</dbReference>
<keyword evidence="3" id="KW-0808">Transferase</keyword>
<evidence type="ECO:0000313" key="7">
    <source>
        <dbReference type="Proteomes" id="UP001189429"/>
    </source>
</evidence>
<evidence type="ECO:0000313" key="6">
    <source>
        <dbReference type="EMBL" id="CAK0878612.1"/>
    </source>
</evidence>
<proteinExistence type="inferred from homology"/>
<keyword evidence="2" id="KW-0489">Methyltransferase</keyword>
<name>A0ABN9W1J9_9DINO</name>
<dbReference type="Proteomes" id="UP001189429">
    <property type="component" value="Unassembled WGS sequence"/>
</dbReference>
<accession>A0ABN9W1J9</accession>
<reference evidence="6" key="1">
    <citation type="submission" date="2023-10" db="EMBL/GenBank/DDBJ databases">
        <authorList>
            <person name="Chen Y."/>
            <person name="Shah S."/>
            <person name="Dougan E. K."/>
            <person name="Thang M."/>
            <person name="Chan C."/>
        </authorList>
    </citation>
    <scope>NUCLEOTIDE SEQUENCE [LARGE SCALE GENOMIC DNA]</scope>
</reference>
<sequence length="359" mass="37366">MATTSHPAAPGAPAEPAVEGLLAELKAASPAAWMAVTNARGELAARALRRWCLQQHVAALGGEGELRGAFRQLCGEEGCRGALSLEAWLAWPWLGERLGPPGTEALLTPEAARGIWARVVATGDGQASGLAGEEQFVELARAVERESARATAIQSALRGLAGRRRAGRAQSASEEVADRIPEAPVLAPFNPTPDCAVAQALDALAAGPGDVVFDLGCGDGRLLLAAARRGATGVGVEYDRRFVDRARGALASAGLAEAVRVIHADACSVDLSRATKIFVYLVPSGLRQVAPALRAALDRGVPVASYTFSLPDLEAAQVLTAATRAPECKVWVYRPAPAEENVAAPPRRAAARGLCSRPF</sequence>
<comment type="caution">
    <text evidence="6">The sequence shown here is derived from an EMBL/GenBank/DDBJ whole genome shotgun (WGS) entry which is preliminary data.</text>
</comment>
<organism evidence="6 7">
    <name type="scientific">Prorocentrum cordatum</name>
    <dbReference type="NCBI Taxonomy" id="2364126"/>
    <lineage>
        <taxon>Eukaryota</taxon>
        <taxon>Sar</taxon>
        <taxon>Alveolata</taxon>
        <taxon>Dinophyceae</taxon>
        <taxon>Prorocentrales</taxon>
        <taxon>Prorocentraceae</taxon>
        <taxon>Prorocentrum</taxon>
    </lineage>
</organism>
<dbReference type="InterPro" id="IPR026170">
    <property type="entry name" value="FAM173A/B"/>
</dbReference>
<keyword evidence="7" id="KW-1185">Reference proteome</keyword>
<evidence type="ECO:0000256" key="4">
    <source>
        <dbReference type="ARBA" id="ARBA00022691"/>
    </source>
</evidence>
<dbReference type="CDD" id="cd02440">
    <property type="entry name" value="AdoMet_MTases"/>
    <property type="match status" value="1"/>
</dbReference>
<evidence type="ECO:0000256" key="2">
    <source>
        <dbReference type="ARBA" id="ARBA00022603"/>
    </source>
</evidence>
<dbReference type="SMART" id="SM00650">
    <property type="entry name" value="rADc"/>
    <property type="match status" value="1"/>
</dbReference>
<gene>
    <name evidence="6" type="ORF">PCOR1329_LOCUS62324</name>
</gene>
<dbReference type="PANTHER" id="PTHR13610">
    <property type="entry name" value="METHYLTRANSFERASE DOMAIN-CONTAINING PROTEIN"/>
    <property type="match status" value="1"/>
</dbReference>